<keyword evidence="1" id="KW-0472">Membrane</keyword>
<keyword evidence="1" id="KW-1133">Transmembrane helix</keyword>
<evidence type="ECO:0008006" key="5">
    <source>
        <dbReference type="Google" id="ProtNLM"/>
    </source>
</evidence>
<dbReference type="AlphaFoldDB" id="A0A813JSF0"/>
<reference evidence="3" key="1">
    <citation type="submission" date="2021-02" db="EMBL/GenBank/DDBJ databases">
        <authorList>
            <person name="Dougan E. K."/>
            <person name="Rhodes N."/>
            <person name="Thang M."/>
            <person name="Chan C."/>
        </authorList>
    </citation>
    <scope>NUCLEOTIDE SEQUENCE</scope>
</reference>
<keyword evidence="1" id="KW-0812">Transmembrane</keyword>
<feature type="signal peptide" evidence="2">
    <location>
        <begin position="1"/>
        <end position="21"/>
    </location>
</feature>
<name>A0A813JSF0_POLGL</name>
<accession>A0A813JSF0</accession>
<organism evidence="3 4">
    <name type="scientific">Polarella glacialis</name>
    <name type="common">Dinoflagellate</name>
    <dbReference type="NCBI Taxonomy" id="89957"/>
    <lineage>
        <taxon>Eukaryota</taxon>
        <taxon>Sar</taxon>
        <taxon>Alveolata</taxon>
        <taxon>Dinophyceae</taxon>
        <taxon>Suessiales</taxon>
        <taxon>Suessiaceae</taxon>
        <taxon>Polarella</taxon>
    </lineage>
</organism>
<evidence type="ECO:0000313" key="4">
    <source>
        <dbReference type="Proteomes" id="UP000626109"/>
    </source>
</evidence>
<proteinExistence type="predicted"/>
<sequence length="138" mass="15780">MWPLTRVICRLLLSMLVFLTGFRFHPLERGFSSSAQQMTEITIWQAPHVMYRSRCRDVSMCQGAIRPSCLRSTRSDKAAGADDAPPFAGPLWPRSNVVKAWAGKCMWPQRYCCCCCCCCCFLLLLLLFLLLLWLLLLP</sequence>
<comment type="caution">
    <text evidence="3">The sequence shown here is derived from an EMBL/GenBank/DDBJ whole genome shotgun (WGS) entry which is preliminary data.</text>
</comment>
<dbReference type="EMBL" id="CAJNNW010026201">
    <property type="protein sequence ID" value="CAE8683537.1"/>
    <property type="molecule type" value="Genomic_DNA"/>
</dbReference>
<evidence type="ECO:0000256" key="2">
    <source>
        <dbReference type="SAM" id="SignalP"/>
    </source>
</evidence>
<protein>
    <recommendedName>
        <fullName evidence="5">Secreted protein</fullName>
    </recommendedName>
</protein>
<evidence type="ECO:0000313" key="3">
    <source>
        <dbReference type="EMBL" id="CAE8683537.1"/>
    </source>
</evidence>
<feature type="chain" id="PRO_5032605990" description="Secreted protein" evidence="2">
    <location>
        <begin position="22"/>
        <end position="138"/>
    </location>
</feature>
<feature type="transmembrane region" description="Helical" evidence="1">
    <location>
        <begin position="121"/>
        <end position="137"/>
    </location>
</feature>
<dbReference type="Proteomes" id="UP000626109">
    <property type="component" value="Unassembled WGS sequence"/>
</dbReference>
<evidence type="ECO:0000256" key="1">
    <source>
        <dbReference type="SAM" id="Phobius"/>
    </source>
</evidence>
<gene>
    <name evidence="3" type="ORF">PGLA2088_LOCUS23518</name>
</gene>
<keyword evidence="2" id="KW-0732">Signal</keyword>